<accession>A0A7S0QN00</accession>
<dbReference type="AlphaFoldDB" id="A0A7S0QN00"/>
<reference evidence="1" key="1">
    <citation type="submission" date="2021-01" db="EMBL/GenBank/DDBJ databases">
        <authorList>
            <person name="Corre E."/>
            <person name="Pelletier E."/>
            <person name="Niang G."/>
            <person name="Scheremetjew M."/>
            <person name="Finn R."/>
            <person name="Kale V."/>
            <person name="Holt S."/>
            <person name="Cochrane G."/>
            <person name="Meng A."/>
            <person name="Brown T."/>
            <person name="Cohen L."/>
        </authorList>
    </citation>
    <scope>NUCLEOTIDE SEQUENCE</scope>
    <source>
        <strain evidence="1">CCAP979/52</strain>
    </source>
</reference>
<name>A0A7S0QN00_9CRYP</name>
<gene>
    <name evidence="1" type="ORF">CCUR1050_LOCUS20523</name>
</gene>
<evidence type="ECO:0000313" key="1">
    <source>
        <dbReference type="EMBL" id="CAD8642839.1"/>
    </source>
</evidence>
<organism evidence="1">
    <name type="scientific">Cryptomonas curvata</name>
    <dbReference type="NCBI Taxonomy" id="233186"/>
    <lineage>
        <taxon>Eukaryota</taxon>
        <taxon>Cryptophyceae</taxon>
        <taxon>Cryptomonadales</taxon>
        <taxon>Cryptomonadaceae</taxon>
        <taxon>Cryptomonas</taxon>
    </lineage>
</organism>
<proteinExistence type="predicted"/>
<protein>
    <submittedName>
        <fullName evidence="1">Uncharacterized protein</fullName>
    </submittedName>
</protein>
<dbReference type="EMBL" id="HBEZ01037324">
    <property type="protein sequence ID" value="CAD8642839.1"/>
    <property type="molecule type" value="Transcribed_RNA"/>
</dbReference>
<sequence>MAWAQSSKSKCSQHSISPNARWMVVCKSVTQVKSDRYESDIEDMEYILFDLEAAEADFQQEIGRFYYYCNYNSYADCENKEGTWFEWSGGAVLVFCNLNGRVLDLDAVPLADVKSTLALMFKRN</sequence>